<sequence>MSLHLFGQVRRSADNLAGLLGTRLDLFGLELEEELDRRLWQMSILLVIVVFAAFALLFATAAGLVLAARNDCLLVATFGVALLYGILAAVCGVWLRRLVLTAPQPFATTRAEFGRDQDAMQSRTEESP</sequence>
<organism evidence="2 3">
    <name type="scientific">Uliginosibacterium flavum</name>
    <dbReference type="NCBI Taxonomy" id="1396831"/>
    <lineage>
        <taxon>Bacteria</taxon>
        <taxon>Pseudomonadati</taxon>
        <taxon>Pseudomonadota</taxon>
        <taxon>Betaproteobacteria</taxon>
        <taxon>Rhodocyclales</taxon>
        <taxon>Zoogloeaceae</taxon>
        <taxon>Uliginosibacterium</taxon>
    </lineage>
</organism>
<feature type="transmembrane region" description="Helical" evidence="1">
    <location>
        <begin position="44"/>
        <end position="67"/>
    </location>
</feature>
<dbReference type="EMBL" id="JBEWZI010000008">
    <property type="protein sequence ID" value="MET7014446.1"/>
    <property type="molecule type" value="Genomic_DNA"/>
</dbReference>
<dbReference type="Pfam" id="PF07332">
    <property type="entry name" value="Phage_holin_3_6"/>
    <property type="match status" value="1"/>
</dbReference>
<keyword evidence="3" id="KW-1185">Reference proteome</keyword>
<gene>
    <name evidence="2" type="ORF">ABXR19_09615</name>
</gene>
<dbReference type="InterPro" id="IPR009937">
    <property type="entry name" value="Phage_holin_3_6"/>
</dbReference>
<keyword evidence="1" id="KW-0812">Transmembrane</keyword>
<evidence type="ECO:0000313" key="3">
    <source>
        <dbReference type="Proteomes" id="UP001549691"/>
    </source>
</evidence>
<protein>
    <submittedName>
        <fullName evidence="2">Phage holin family protein</fullName>
    </submittedName>
</protein>
<reference evidence="2 3" key="1">
    <citation type="submission" date="2024-07" db="EMBL/GenBank/DDBJ databases">
        <title>Uliginosibacterium flavum JJ3220;KACC:17644.</title>
        <authorList>
            <person name="Kim M.K."/>
        </authorList>
    </citation>
    <scope>NUCLEOTIDE SEQUENCE [LARGE SCALE GENOMIC DNA]</scope>
    <source>
        <strain evidence="2 3">KACC:17644</strain>
    </source>
</reference>
<dbReference type="Proteomes" id="UP001549691">
    <property type="component" value="Unassembled WGS sequence"/>
</dbReference>
<comment type="caution">
    <text evidence="2">The sequence shown here is derived from an EMBL/GenBank/DDBJ whole genome shotgun (WGS) entry which is preliminary data.</text>
</comment>
<dbReference type="RefSeq" id="WP_354600907.1">
    <property type="nucleotide sequence ID" value="NZ_JBEWZI010000008.1"/>
</dbReference>
<feature type="transmembrane region" description="Helical" evidence="1">
    <location>
        <begin position="73"/>
        <end position="95"/>
    </location>
</feature>
<name>A0ABV2TKJ9_9RHOO</name>
<keyword evidence="1" id="KW-0472">Membrane</keyword>
<keyword evidence="1" id="KW-1133">Transmembrane helix</keyword>
<evidence type="ECO:0000256" key="1">
    <source>
        <dbReference type="SAM" id="Phobius"/>
    </source>
</evidence>
<evidence type="ECO:0000313" key="2">
    <source>
        <dbReference type="EMBL" id="MET7014446.1"/>
    </source>
</evidence>
<accession>A0ABV2TKJ9</accession>
<proteinExistence type="predicted"/>